<name>A0AA37V269_9MYCO</name>
<dbReference type="EMBL" id="BRXE01000021">
    <property type="protein sequence ID" value="GLB83177.1"/>
    <property type="molecule type" value="Genomic_DNA"/>
</dbReference>
<dbReference type="AlphaFoldDB" id="A0AA37V269"/>
<gene>
    <name evidence="2" type="ORF">SRL2020028_24330</name>
</gene>
<accession>A0AA37V269</accession>
<feature type="region of interest" description="Disordered" evidence="1">
    <location>
        <begin position="21"/>
        <end position="56"/>
    </location>
</feature>
<proteinExistence type="predicted"/>
<dbReference type="Proteomes" id="UP001165663">
    <property type="component" value="Unassembled WGS sequence"/>
</dbReference>
<evidence type="ECO:0000256" key="1">
    <source>
        <dbReference type="SAM" id="MobiDB-lite"/>
    </source>
</evidence>
<evidence type="ECO:0000313" key="3">
    <source>
        <dbReference type="Proteomes" id="UP001165663"/>
    </source>
</evidence>
<sequence length="113" mass="12060">MHGFGGLFGLPRQFVELGQRVGGGAGSHIGSDDTGRQDEYRQEGGDETMGWRSHAVDHGADTRGHAASCIVLHQICQSWVPSFWLKGPIEIAATPIAAATNARMNRGILMTSS</sequence>
<organism evidence="2 3">
    <name type="scientific">Mycobacterium kiyosense</name>
    <dbReference type="NCBI Taxonomy" id="2871094"/>
    <lineage>
        <taxon>Bacteria</taxon>
        <taxon>Bacillati</taxon>
        <taxon>Actinomycetota</taxon>
        <taxon>Actinomycetes</taxon>
        <taxon>Mycobacteriales</taxon>
        <taxon>Mycobacteriaceae</taxon>
        <taxon>Mycobacterium</taxon>
    </lineage>
</organism>
<comment type="caution">
    <text evidence="2">The sequence shown here is derived from an EMBL/GenBank/DDBJ whole genome shotgun (WGS) entry which is preliminary data.</text>
</comment>
<feature type="compositionally biased region" description="Basic and acidic residues" evidence="1">
    <location>
        <begin position="30"/>
        <end position="44"/>
    </location>
</feature>
<evidence type="ECO:0000313" key="2">
    <source>
        <dbReference type="EMBL" id="GLB83177.1"/>
    </source>
</evidence>
<protein>
    <submittedName>
        <fullName evidence="2">Uncharacterized protein</fullName>
    </submittedName>
</protein>
<reference evidence="2" key="1">
    <citation type="submission" date="2022-07" db="EMBL/GenBank/DDBJ databases">
        <title>Mycobacterium kiyosense sp. nov., scotochromogenic slow-glowing species isolated from respiratory specimens.</title>
        <authorList>
            <person name="Fukano H."/>
            <person name="Kazumi Y."/>
            <person name="Sakagami N."/>
            <person name="Ato M."/>
            <person name="Mitarai S."/>
            <person name="Hoshino Y."/>
        </authorList>
    </citation>
    <scope>NUCLEOTIDE SEQUENCE</scope>
    <source>
        <strain evidence="2">SRL2020-028</strain>
    </source>
</reference>